<feature type="chain" id="PRO_5035260950" description="Secreted protein" evidence="1">
    <location>
        <begin position="31"/>
        <end position="130"/>
    </location>
</feature>
<comment type="caution">
    <text evidence="2">The sequence shown here is derived from an EMBL/GenBank/DDBJ whole genome shotgun (WGS) entry which is preliminary data.</text>
</comment>
<dbReference type="PROSITE" id="PS51257">
    <property type="entry name" value="PROKAR_LIPOPROTEIN"/>
    <property type="match status" value="1"/>
</dbReference>
<evidence type="ECO:0008006" key="4">
    <source>
        <dbReference type="Google" id="ProtNLM"/>
    </source>
</evidence>
<proteinExistence type="predicted"/>
<evidence type="ECO:0000313" key="2">
    <source>
        <dbReference type="EMBL" id="GIH85755.1"/>
    </source>
</evidence>
<evidence type="ECO:0000256" key="1">
    <source>
        <dbReference type="SAM" id="SignalP"/>
    </source>
</evidence>
<dbReference type="OrthoDB" id="3541779at2"/>
<sequence length="130" mass="13356">MFRLISSRRIAVTVAGAALLSLTAACGAGANSSICSEAPWTKLTQEYTTAVTGAGGDLNKYNEANQKFASDLKKLAGEAEGDLATALNNFATAIGNVKIDANDPTSATAAVQELGTKTQELQSELVKACS</sequence>
<protein>
    <recommendedName>
        <fullName evidence="4">Secreted protein</fullName>
    </recommendedName>
</protein>
<organism evidence="2 3">
    <name type="scientific">Planobispora rosea</name>
    <dbReference type="NCBI Taxonomy" id="35762"/>
    <lineage>
        <taxon>Bacteria</taxon>
        <taxon>Bacillati</taxon>
        <taxon>Actinomycetota</taxon>
        <taxon>Actinomycetes</taxon>
        <taxon>Streptosporangiales</taxon>
        <taxon>Streptosporangiaceae</taxon>
        <taxon>Planobispora</taxon>
    </lineage>
</organism>
<evidence type="ECO:0000313" key="3">
    <source>
        <dbReference type="Proteomes" id="UP000655044"/>
    </source>
</evidence>
<dbReference type="RefSeq" id="WP_068926077.1">
    <property type="nucleotide sequence ID" value="NZ_BMQP01000020.1"/>
</dbReference>
<keyword evidence="1" id="KW-0732">Signal</keyword>
<accession>A0A8J3S2Q7</accession>
<keyword evidence="3" id="KW-1185">Reference proteome</keyword>
<name>A0A8J3S2Q7_PLARO</name>
<dbReference type="AlphaFoldDB" id="A0A8J3S2Q7"/>
<reference evidence="2" key="1">
    <citation type="submission" date="2021-01" db="EMBL/GenBank/DDBJ databases">
        <title>Whole genome shotgun sequence of Planobispora rosea NBRC 15558.</title>
        <authorList>
            <person name="Komaki H."/>
            <person name="Tamura T."/>
        </authorList>
    </citation>
    <scope>NUCLEOTIDE SEQUENCE</scope>
    <source>
        <strain evidence="2">NBRC 15558</strain>
    </source>
</reference>
<feature type="signal peptide" evidence="1">
    <location>
        <begin position="1"/>
        <end position="30"/>
    </location>
</feature>
<dbReference type="Proteomes" id="UP000655044">
    <property type="component" value="Unassembled WGS sequence"/>
</dbReference>
<gene>
    <name evidence="2" type="ORF">Pro02_41630</name>
</gene>
<dbReference type="EMBL" id="BOOI01000038">
    <property type="protein sequence ID" value="GIH85755.1"/>
    <property type="molecule type" value="Genomic_DNA"/>
</dbReference>